<dbReference type="InterPro" id="IPR006989">
    <property type="entry name" value="NAB_co-repressor_dom"/>
</dbReference>
<dbReference type="STRING" id="658196.A0A397S939"/>
<dbReference type="Gene3D" id="1.20.120.2010">
    <property type="entry name" value="NAB conserved domain 2"/>
    <property type="match status" value="1"/>
</dbReference>
<keyword evidence="4" id="KW-1185">Reference proteome</keyword>
<dbReference type="EMBL" id="QKYT01000891">
    <property type="protein sequence ID" value="RIA80825.1"/>
    <property type="molecule type" value="Genomic_DNA"/>
</dbReference>
<feature type="compositionally biased region" description="Basic and acidic residues" evidence="1">
    <location>
        <begin position="330"/>
        <end position="344"/>
    </location>
</feature>
<dbReference type="OrthoDB" id="10028556at2759"/>
<name>A0A397S939_9GLOM</name>
<evidence type="ECO:0000256" key="1">
    <source>
        <dbReference type="SAM" id="MobiDB-lite"/>
    </source>
</evidence>
<gene>
    <name evidence="3" type="ORF">C1645_744974</name>
</gene>
<evidence type="ECO:0000313" key="4">
    <source>
        <dbReference type="Proteomes" id="UP000265703"/>
    </source>
</evidence>
<feature type="domain" description="NAB co-repressor" evidence="2">
    <location>
        <begin position="153"/>
        <end position="236"/>
    </location>
</feature>
<dbReference type="Proteomes" id="UP000265703">
    <property type="component" value="Unassembled WGS sequence"/>
</dbReference>
<organism evidence="3 4">
    <name type="scientific">Glomus cerebriforme</name>
    <dbReference type="NCBI Taxonomy" id="658196"/>
    <lineage>
        <taxon>Eukaryota</taxon>
        <taxon>Fungi</taxon>
        <taxon>Fungi incertae sedis</taxon>
        <taxon>Mucoromycota</taxon>
        <taxon>Glomeromycotina</taxon>
        <taxon>Glomeromycetes</taxon>
        <taxon>Glomerales</taxon>
        <taxon>Glomeraceae</taxon>
        <taxon>Glomus</taxon>
    </lineage>
</organism>
<proteinExistence type="predicted"/>
<dbReference type="Pfam" id="PF04905">
    <property type="entry name" value="NCD2"/>
    <property type="match status" value="1"/>
</dbReference>
<feature type="region of interest" description="Disordered" evidence="1">
    <location>
        <begin position="330"/>
        <end position="366"/>
    </location>
</feature>
<comment type="caution">
    <text evidence="3">The sequence shown here is derived from an EMBL/GenBank/DDBJ whole genome shotgun (WGS) entry which is preliminary data.</text>
</comment>
<reference evidence="3 4" key="1">
    <citation type="submission" date="2018-06" db="EMBL/GenBank/DDBJ databases">
        <title>Comparative genomics reveals the genomic features of Rhizophagus irregularis, R. cerebriforme, R. diaphanum and Gigaspora rosea, and their symbiotic lifestyle signature.</title>
        <authorList>
            <person name="Morin E."/>
            <person name="San Clemente H."/>
            <person name="Chen E.C.H."/>
            <person name="De La Providencia I."/>
            <person name="Hainaut M."/>
            <person name="Kuo A."/>
            <person name="Kohler A."/>
            <person name="Murat C."/>
            <person name="Tang N."/>
            <person name="Roy S."/>
            <person name="Loubradou J."/>
            <person name="Henrissat B."/>
            <person name="Grigoriev I.V."/>
            <person name="Corradi N."/>
            <person name="Roux C."/>
            <person name="Martin F.M."/>
        </authorList>
    </citation>
    <scope>NUCLEOTIDE SEQUENCE [LARGE SCALE GENOMIC DNA]</scope>
    <source>
        <strain evidence="3 4">DAOM 227022</strain>
    </source>
</reference>
<feature type="compositionally biased region" description="Basic and acidic residues" evidence="1">
    <location>
        <begin position="355"/>
        <end position="366"/>
    </location>
</feature>
<evidence type="ECO:0000259" key="2">
    <source>
        <dbReference type="Pfam" id="PF04905"/>
    </source>
</evidence>
<sequence length="366" mass="41846">MEPIPSSKQDILANDTLNCSPSSNQFGSSCLTPSQPSVHCPTLTSFLNQLDISQYHNLFIDAGIREDDIEKLIYFDETELKDVLSSIPMKSFHSIIFKKGIRELRQTFSSNPPMLPSDHMNPFLTPISQIDSLNSSHKFINITPAKVLNKPKKPKKSKKVNSTPTPVSNDEITRCAIIYGRNSSRQLTKYEQAINNAAIGLALQDPTLLKNRGDLFKNAKIRLLDEGYDYKNGISRSKLNTYIDPKTSIAVKRLDAYAAEKIIARISELERKLKVKEMQYESAMEPIKVKLTQNNSEDLKAQVSLEEFEKERRQIKRELARLRNKQCKHRWYEQTNKETESKVDEVEEFPNDNDNNEHSGKKEPSI</sequence>
<dbReference type="InterPro" id="IPR038398">
    <property type="entry name" value="NCD2_sf"/>
</dbReference>
<dbReference type="GO" id="GO:0045892">
    <property type="term" value="P:negative regulation of DNA-templated transcription"/>
    <property type="evidence" value="ECO:0007669"/>
    <property type="project" value="InterPro"/>
</dbReference>
<accession>A0A397S939</accession>
<dbReference type="AlphaFoldDB" id="A0A397S939"/>
<evidence type="ECO:0000313" key="3">
    <source>
        <dbReference type="EMBL" id="RIA80825.1"/>
    </source>
</evidence>
<protein>
    <recommendedName>
        <fullName evidence="2">NAB co-repressor domain-containing protein</fullName>
    </recommendedName>
</protein>
<dbReference type="GO" id="GO:0005634">
    <property type="term" value="C:nucleus"/>
    <property type="evidence" value="ECO:0007669"/>
    <property type="project" value="InterPro"/>
</dbReference>